<dbReference type="PANTHER" id="PTHR31542">
    <property type="entry name" value="39A RIBOSOMAL PROTEIN L50, MITOCHONDRIAL"/>
    <property type="match status" value="1"/>
</dbReference>
<dbReference type="InterPro" id="IPR018305">
    <property type="entry name" value="Ribosomal_m50"/>
</dbReference>
<comment type="subcellular location">
    <subcellularLocation>
        <location evidence="1">Mitochondrion</location>
    </subcellularLocation>
</comment>
<dbReference type="GO" id="GO:0005762">
    <property type="term" value="C:mitochondrial large ribosomal subunit"/>
    <property type="evidence" value="ECO:0007669"/>
    <property type="project" value="TreeGrafter"/>
</dbReference>
<evidence type="ECO:0000256" key="8">
    <source>
        <dbReference type="SAM" id="Phobius"/>
    </source>
</evidence>
<feature type="transmembrane region" description="Helical" evidence="8">
    <location>
        <begin position="6"/>
        <end position="26"/>
    </location>
</feature>
<evidence type="ECO:0000256" key="4">
    <source>
        <dbReference type="ARBA" id="ARBA00023128"/>
    </source>
</evidence>
<organism evidence="9">
    <name type="scientific">Graphocephala atropunctata</name>
    <dbReference type="NCBI Taxonomy" id="36148"/>
    <lineage>
        <taxon>Eukaryota</taxon>
        <taxon>Metazoa</taxon>
        <taxon>Ecdysozoa</taxon>
        <taxon>Arthropoda</taxon>
        <taxon>Hexapoda</taxon>
        <taxon>Insecta</taxon>
        <taxon>Pterygota</taxon>
        <taxon>Neoptera</taxon>
        <taxon>Paraneoptera</taxon>
        <taxon>Hemiptera</taxon>
        <taxon>Auchenorrhyncha</taxon>
        <taxon>Membracoidea</taxon>
        <taxon>Cicadellidae</taxon>
        <taxon>Cicadellinae</taxon>
        <taxon>Cicadellini</taxon>
        <taxon>Graphocephala</taxon>
    </lineage>
</organism>
<evidence type="ECO:0000256" key="7">
    <source>
        <dbReference type="ARBA" id="ARBA00035398"/>
    </source>
</evidence>
<evidence type="ECO:0000313" key="9">
    <source>
        <dbReference type="EMBL" id="JAT30927.1"/>
    </source>
</evidence>
<reference evidence="9" key="1">
    <citation type="submission" date="2015-11" db="EMBL/GenBank/DDBJ databases">
        <title>De novo transcriptome assembly of four potential Pierce s Disease insect vectors from Arizona vineyards.</title>
        <authorList>
            <person name="Tassone E.E."/>
        </authorList>
    </citation>
    <scope>NUCLEOTIDE SEQUENCE</scope>
</reference>
<proteinExistence type="inferred from homology"/>
<evidence type="ECO:0000256" key="1">
    <source>
        <dbReference type="ARBA" id="ARBA00004173"/>
    </source>
</evidence>
<keyword evidence="8" id="KW-1133">Transmembrane helix</keyword>
<sequence>AQSLGASYWSILITWCEAITVMAALIKHVLSKQPFTIQSRSYYYCGGRRKKVWTNPVKPGKQVEAVVTGIAARGFLRPLKDYSPPQNAVNRCEQICSRALGQNVDDSTPIGSNPQSRFSILNECFKEFKHSVPNSLLYTITTVGDLKNFYCTPVSTTTPLEKMREMELPENLHVQYEPIRFHPETDNMFNGQTAYPQSSTLVTGLRTRKKYKSYIIPDLYCKE</sequence>
<accession>A0A1B6M4T3</accession>
<evidence type="ECO:0000256" key="5">
    <source>
        <dbReference type="ARBA" id="ARBA00023274"/>
    </source>
</evidence>
<dbReference type="EMBL" id="GEBQ01009050">
    <property type="protein sequence ID" value="JAT30927.1"/>
    <property type="molecule type" value="Transcribed_RNA"/>
</dbReference>
<evidence type="ECO:0000256" key="3">
    <source>
        <dbReference type="ARBA" id="ARBA00022980"/>
    </source>
</evidence>
<keyword evidence="8" id="KW-0812">Transmembrane</keyword>
<comment type="similarity">
    <text evidence="2">Belongs to the mitochondrion-specific ribosomal protein mL50 family.</text>
</comment>
<keyword evidence="4" id="KW-0496">Mitochondrion</keyword>
<keyword evidence="3" id="KW-0689">Ribosomal protein</keyword>
<gene>
    <name evidence="9" type="ORF">g.16089</name>
</gene>
<feature type="non-terminal residue" evidence="9">
    <location>
        <position position="1"/>
    </location>
</feature>
<dbReference type="AlphaFoldDB" id="A0A1B6M4T3"/>
<dbReference type="PANTHER" id="PTHR31542:SF1">
    <property type="entry name" value="LARGE RIBOSOMAL SUBUNIT PROTEIN ML50"/>
    <property type="match status" value="1"/>
</dbReference>
<keyword evidence="8" id="KW-0472">Membrane</keyword>
<name>A0A1B6M4T3_9HEMI</name>
<evidence type="ECO:0000256" key="2">
    <source>
        <dbReference type="ARBA" id="ARBA00008860"/>
    </source>
</evidence>
<keyword evidence="5" id="KW-0687">Ribonucleoprotein</keyword>
<evidence type="ECO:0000256" key="6">
    <source>
        <dbReference type="ARBA" id="ARBA00035183"/>
    </source>
</evidence>
<protein>
    <recommendedName>
        <fullName evidence="6">Large ribosomal subunit protein mL50</fullName>
    </recommendedName>
    <alternativeName>
        <fullName evidence="7">39S ribosomal protein L50, mitochondrial</fullName>
    </alternativeName>
</protein>